<dbReference type="RefSeq" id="WP_227614917.1">
    <property type="nucleotide sequence ID" value="NZ_JAJEPR010000009.1"/>
</dbReference>
<keyword evidence="4" id="KW-1185">Reference proteome</keyword>
<dbReference type="PROSITE" id="PS51781">
    <property type="entry name" value="SH3B"/>
    <property type="match status" value="1"/>
</dbReference>
<keyword evidence="1" id="KW-0472">Membrane</keyword>
<keyword evidence="1" id="KW-1133">Transmembrane helix</keyword>
<evidence type="ECO:0000313" key="4">
    <source>
        <dbReference type="Proteomes" id="UP001197875"/>
    </source>
</evidence>
<reference evidence="3 4" key="1">
    <citation type="submission" date="2021-10" db="EMBL/GenBank/DDBJ databases">
        <title>Anaerobic single-cell dispensing facilitates the cultivation of human gut bacteria.</title>
        <authorList>
            <person name="Afrizal A."/>
        </authorList>
    </citation>
    <scope>NUCLEOTIDE SEQUENCE [LARGE SCALE GENOMIC DNA]</scope>
    <source>
        <strain evidence="3 4">CLA-AA-H277</strain>
    </source>
</reference>
<name>A0AAE3DS61_9FIRM</name>
<evidence type="ECO:0000259" key="2">
    <source>
        <dbReference type="PROSITE" id="PS51781"/>
    </source>
</evidence>
<evidence type="ECO:0000313" key="3">
    <source>
        <dbReference type="EMBL" id="MCC2189602.1"/>
    </source>
</evidence>
<dbReference type="EMBL" id="JAJEPR010000009">
    <property type="protein sequence ID" value="MCC2189602.1"/>
    <property type="molecule type" value="Genomic_DNA"/>
</dbReference>
<dbReference type="InterPro" id="IPR003646">
    <property type="entry name" value="SH3-like_bac-type"/>
</dbReference>
<organism evidence="3 4">
    <name type="scientific">Fusicatenibacter faecihominis</name>
    <dbReference type="NCBI Taxonomy" id="2881276"/>
    <lineage>
        <taxon>Bacteria</taxon>
        <taxon>Bacillati</taxon>
        <taxon>Bacillota</taxon>
        <taxon>Clostridia</taxon>
        <taxon>Lachnospirales</taxon>
        <taxon>Lachnospiraceae</taxon>
        <taxon>Fusicatenibacter</taxon>
    </lineage>
</organism>
<keyword evidence="1" id="KW-0812">Transmembrane</keyword>
<accession>A0AAE3DS61</accession>
<dbReference type="Gene3D" id="2.30.30.40">
    <property type="entry name" value="SH3 Domains"/>
    <property type="match status" value="1"/>
</dbReference>
<dbReference type="SMART" id="SM00287">
    <property type="entry name" value="SH3b"/>
    <property type="match status" value="1"/>
</dbReference>
<dbReference type="Proteomes" id="UP001197875">
    <property type="component" value="Unassembled WGS sequence"/>
</dbReference>
<comment type="caution">
    <text evidence="3">The sequence shown here is derived from an EMBL/GenBank/DDBJ whole genome shotgun (WGS) entry which is preliminary data.</text>
</comment>
<gene>
    <name evidence="3" type="ORF">LKD71_07255</name>
</gene>
<evidence type="ECO:0000256" key="1">
    <source>
        <dbReference type="SAM" id="Phobius"/>
    </source>
</evidence>
<dbReference type="Pfam" id="PF08239">
    <property type="entry name" value="SH3_3"/>
    <property type="match status" value="1"/>
</dbReference>
<feature type="transmembrane region" description="Helical" evidence="1">
    <location>
        <begin position="12"/>
        <end position="36"/>
    </location>
</feature>
<proteinExistence type="predicted"/>
<sequence length="319" mass="34917">MDDFREWLSDNLRYILLGLAIIIVLVIAFFAVRFVTDRLGGDSDIKQTEAVTEAPASETAAGSETETETAAATEAANPLQTDNAAIQEAVTQYYTAVAAKDFDTLQNLGDVVGDTDRDKINSNPIESYNNIAIYYKPGLTDSSYNVYVYYEAKLPNIDQLVPSLGNLYLATKEDGSLYVVNPNSDQQVSDFMEQAKNDSDVQELISKINSEYKAVLESNSDLQEMIDKMKQPETEVDIPNAGSVDADISTSVTVTGNLNVRADSRQDSDQIGVLVPGQTVTRLQVLDNGWSKIRFDDGAGTVVEGYVLSEYLQADADQQ</sequence>
<dbReference type="AlphaFoldDB" id="A0AAE3DS61"/>
<protein>
    <submittedName>
        <fullName evidence="3">SH3 domain-containing protein</fullName>
    </submittedName>
</protein>
<feature type="domain" description="SH3b" evidence="2">
    <location>
        <begin position="249"/>
        <end position="316"/>
    </location>
</feature>